<evidence type="ECO:0000313" key="2">
    <source>
        <dbReference type="Proteomes" id="UP001317532"/>
    </source>
</evidence>
<sequence>MHPLDGYLLDGTPSKAEAIAAVLRVRSADPRAQPFYRALDRVGVRAADDALLALRLVLAGKVPTDEAIVAMRALRKRVHDGEPGAREVYRSEVGASPE</sequence>
<accession>A0AAN2C9J6</accession>
<name>A0AAN2C9J6_UNVUL</name>
<keyword evidence="2" id="KW-1185">Reference proteome</keyword>
<evidence type="ECO:0000313" key="1">
    <source>
        <dbReference type="EMBL" id="BDE06058.1"/>
    </source>
</evidence>
<dbReference type="AlphaFoldDB" id="A0AAN2C9J6"/>
<dbReference type="EMBL" id="AP025523">
    <property type="protein sequence ID" value="BDE06058.1"/>
    <property type="molecule type" value="Genomic_DNA"/>
</dbReference>
<dbReference type="Proteomes" id="UP001317532">
    <property type="component" value="Chromosome"/>
</dbReference>
<protein>
    <submittedName>
        <fullName evidence="1">Uncharacterized protein</fullName>
    </submittedName>
</protein>
<proteinExistence type="predicted"/>
<organism evidence="1 2">
    <name type="scientific">Vulcanimicrobium alpinum</name>
    <dbReference type="NCBI Taxonomy" id="3016050"/>
    <lineage>
        <taxon>Bacteria</taxon>
        <taxon>Bacillati</taxon>
        <taxon>Vulcanimicrobiota</taxon>
        <taxon>Vulcanimicrobiia</taxon>
        <taxon>Vulcanimicrobiales</taxon>
        <taxon>Vulcanimicrobiaceae</taxon>
        <taxon>Vulcanimicrobium</taxon>
    </lineage>
</organism>
<reference evidence="1 2" key="1">
    <citation type="journal article" date="2022" name="ISME Commun">
        <title>Vulcanimicrobium alpinus gen. nov. sp. nov., the first cultivated representative of the candidate phylum 'Eremiobacterota', is a metabolically versatile aerobic anoxygenic phototroph.</title>
        <authorList>
            <person name="Yabe S."/>
            <person name="Muto K."/>
            <person name="Abe K."/>
            <person name="Yokota A."/>
            <person name="Staudigel H."/>
            <person name="Tebo B.M."/>
        </authorList>
    </citation>
    <scope>NUCLEOTIDE SEQUENCE [LARGE SCALE GENOMIC DNA]</scope>
    <source>
        <strain evidence="1 2">WC8-2</strain>
    </source>
</reference>
<gene>
    <name evidence="1" type="ORF">WPS_13340</name>
</gene>
<dbReference type="KEGG" id="vab:WPS_13340"/>